<feature type="non-terminal residue" evidence="3">
    <location>
        <position position="1"/>
    </location>
</feature>
<evidence type="ECO:0000256" key="2">
    <source>
        <dbReference type="SAM" id="MobiDB-lite"/>
    </source>
</evidence>
<feature type="region of interest" description="Disordered" evidence="2">
    <location>
        <begin position="372"/>
        <end position="401"/>
    </location>
</feature>
<gene>
    <name evidence="3" type="ORF">PCOR1329_LOCUS52074</name>
</gene>
<evidence type="ECO:0008006" key="5">
    <source>
        <dbReference type="Google" id="ProtNLM"/>
    </source>
</evidence>
<feature type="region of interest" description="Disordered" evidence="2">
    <location>
        <begin position="1"/>
        <end position="51"/>
    </location>
</feature>
<keyword evidence="4" id="KW-1185">Reference proteome</keyword>
<sequence length="416" mass="43739">LFSAKRPRRPSEGAAGPGPAPAPAPAGDLSSSPASEEAAEEVPDAARREQDAEAVLQQLVRQGAAVRARHAAAASARERCRGELRDASEAARAAASSAEQASARLQQAAAALETEQQQLQCFEEVHRYCQKVQTKAHFREDFKGEFAAVAARLSEARARQGACEEEAAAELQKQRGAADAARQECEKRQPAEAAARGALEAADAEAEAAQGALLKLQELERSAEALKRCLSEEERLCESSRAAAAEDERAAAALARHELWTSDLQNLFDGRPVRDAAAVCRSLEAALPSGDMVPVIIRALIADRDRVDVQSSTGLQVRELVGVRLEGVAARLRARAAEGRDARASAEALAAQAAEHARRCERQLRALMRRWARGDDGSPGAGTAAPGPGGVALAPGAPLGRGSAEECRAIAARSAG</sequence>
<evidence type="ECO:0000313" key="4">
    <source>
        <dbReference type="Proteomes" id="UP001189429"/>
    </source>
</evidence>
<feature type="compositionally biased region" description="Low complexity" evidence="2">
    <location>
        <begin position="25"/>
        <end position="36"/>
    </location>
</feature>
<comment type="caution">
    <text evidence="3">The sequence shown here is derived from an EMBL/GenBank/DDBJ whole genome shotgun (WGS) entry which is preliminary data.</text>
</comment>
<keyword evidence="1" id="KW-0175">Coiled coil</keyword>
<reference evidence="3" key="1">
    <citation type="submission" date="2023-10" db="EMBL/GenBank/DDBJ databases">
        <authorList>
            <person name="Chen Y."/>
            <person name="Shah S."/>
            <person name="Dougan E. K."/>
            <person name="Thang M."/>
            <person name="Chan C."/>
        </authorList>
    </citation>
    <scope>NUCLEOTIDE SEQUENCE [LARGE SCALE GENOMIC DNA]</scope>
</reference>
<protein>
    <recommendedName>
        <fullName evidence="5">Centrosomal protein of 70 kDa</fullName>
    </recommendedName>
</protein>
<evidence type="ECO:0000256" key="1">
    <source>
        <dbReference type="SAM" id="Coils"/>
    </source>
</evidence>
<proteinExistence type="predicted"/>
<feature type="coiled-coil region" evidence="1">
    <location>
        <begin position="164"/>
        <end position="236"/>
    </location>
</feature>
<evidence type="ECO:0000313" key="3">
    <source>
        <dbReference type="EMBL" id="CAK0864117.1"/>
    </source>
</evidence>
<accession>A0ABN9UXI9</accession>
<feature type="coiled-coil region" evidence="1">
    <location>
        <begin position="95"/>
        <end position="125"/>
    </location>
</feature>
<name>A0ABN9UXI9_9DINO</name>
<organism evidence="3 4">
    <name type="scientific">Prorocentrum cordatum</name>
    <dbReference type="NCBI Taxonomy" id="2364126"/>
    <lineage>
        <taxon>Eukaryota</taxon>
        <taxon>Sar</taxon>
        <taxon>Alveolata</taxon>
        <taxon>Dinophyceae</taxon>
        <taxon>Prorocentrales</taxon>
        <taxon>Prorocentraceae</taxon>
        <taxon>Prorocentrum</taxon>
    </lineage>
</organism>
<dbReference type="Proteomes" id="UP001189429">
    <property type="component" value="Unassembled WGS sequence"/>
</dbReference>
<dbReference type="EMBL" id="CAUYUJ010016331">
    <property type="protein sequence ID" value="CAK0864117.1"/>
    <property type="molecule type" value="Genomic_DNA"/>
</dbReference>
<feature type="compositionally biased region" description="Low complexity" evidence="2">
    <location>
        <begin position="381"/>
        <end position="401"/>
    </location>
</feature>